<dbReference type="InterPro" id="IPR013087">
    <property type="entry name" value="Znf_C2H2_type"/>
</dbReference>
<keyword evidence="1" id="KW-0862">Zinc</keyword>
<dbReference type="EMBL" id="JAUYZG010000012">
    <property type="protein sequence ID" value="KAK2892484.1"/>
    <property type="molecule type" value="Genomic_DNA"/>
</dbReference>
<reference evidence="3" key="1">
    <citation type="submission" date="2023-08" db="EMBL/GenBank/DDBJ databases">
        <title>Chromosome-level Genome Assembly of mud carp (Cirrhinus molitorella).</title>
        <authorList>
            <person name="Liu H."/>
        </authorList>
    </citation>
    <scope>NUCLEOTIDE SEQUENCE</scope>
    <source>
        <strain evidence="3">Prfri</strain>
        <tissue evidence="3">Muscle</tissue>
    </source>
</reference>
<proteinExistence type="predicted"/>
<sequence length="218" mass="25005">METFVRDDSEDIYFGADPEPYLFEPEYIENELLERKRQESVAEQKGGGEPIRTWYKCGACQPMLTEIIHLLTHQREDTHPGDICGFQSFQFLSEPPKSADVIDNPFNSVFSFDGMKESLCQLREKIEDFCKEEFKKISDKVPFTNIVPRTRNDFIQYSCHLTLDPNTVNKHLRLSKKKRVITGAHNHTLQDSFNYTSSGSTQDEICSSSLAPLHSGSQ</sequence>
<dbReference type="AlphaFoldDB" id="A0AA88PMZ1"/>
<dbReference type="Proteomes" id="UP001187343">
    <property type="component" value="Unassembled WGS sequence"/>
</dbReference>
<organism evidence="3 4">
    <name type="scientific">Cirrhinus molitorella</name>
    <name type="common">mud carp</name>
    <dbReference type="NCBI Taxonomy" id="172907"/>
    <lineage>
        <taxon>Eukaryota</taxon>
        <taxon>Metazoa</taxon>
        <taxon>Chordata</taxon>
        <taxon>Craniata</taxon>
        <taxon>Vertebrata</taxon>
        <taxon>Euteleostomi</taxon>
        <taxon>Actinopterygii</taxon>
        <taxon>Neopterygii</taxon>
        <taxon>Teleostei</taxon>
        <taxon>Ostariophysi</taxon>
        <taxon>Cypriniformes</taxon>
        <taxon>Cyprinidae</taxon>
        <taxon>Labeoninae</taxon>
        <taxon>Labeonini</taxon>
        <taxon>Cirrhinus</taxon>
    </lineage>
</organism>
<evidence type="ECO:0000313" key="4">
    <source>
        <dbReference type="Proteomes" id="UP001187343"/>
    </source>
</evidence>
<accession>A0AA88PMZ1</accession>
<name>A0AA88PMZ1_9TELE</name>
<protein>
    <recommendedName>
        <fullName evidence="2">C2H2-type domain-containing protein</fullName>
    </recommendedName>
</protein>
<keyword evidence="4" id="KW-1185">Reference proteome</keyword>
<dbReference type="PROSITE" id="PS00028">
    <property type="entry name" value="ZINC_FINGER_C2H2_1"/>
    <property type="match status" value="1"/>
</dbReference>
<comment type="caution">
    <text evidence="3">The sequence shown here is derived from an EMBL/GenBank/DDBJ whole genome shotgun (WGS) entry which is preliminary data.</text>
</comment>
<feature type="domain" description="C2H2-type" evidence="2">
    <location>
        <begin position="55"/>
        <end position="82"/>
    </location>
</feature>
<dbReference type="PROSITE" id="PS50157">
    <property type="entry name" value="ZINC_FINGER_C2H2_2"/>
    <property type="match status" value="1"/>
</dbReference>
<evidence type="ECO:0000313" key="3">
    <source>
        <dbReference type="EMBL" id="KAK2892484.1"/>
    </source>
</evidence>
<evidence type="ECO:0000259" key="2">
    <source>
        <dbReference type="PROSITE" id="PS50157"/>
    </source>
</evidence>
<dbReference type="GO" id="GO:0008270">
    <property type="term" value="F:zinc ion binding"/>
    <property type="evidence" value="ECO:0007669"/>
    <property type="project" value="UniProtKB-KW"/>
</dbReference>
<dbReference type="Gene3D" id="2.60.120.920">
    <property type="match status" value="1"/>
</dbReference>
<keyword evidence="1" id="KW-0479">Metal-binding</keyword>
<evidence type="ECO:0000256" key="1">
    <source>
        <dbReference type="PROSITE-ProRule" id="PRU00042"/>
    </source>
</evidence>
<dbReference type="InterPro" id="IPR043136">
    <property type="entry name" value="B30.2/SPRY_sf"/>
</dbReference>
<gene>
    <name evidence="3" type="ORF">Q8A67_012472</name>
</gene>
<keyword evidence="1" id="KW-0863">Zinc-finger</keyword>